<proteinExistence type="predicted"/>
<keyword evidence="1" id="KW-0802">TPR repeat</keyword>
<organism evidence="4 5">
    <name type="scientific">Polychaeton citri CBS 116435</name>
    <dbReference type="NCBI Taxonomy" id="1314669"/>
    <lineage>
        <taxon>Eukaryota</taxon>
        <taxon>Fungi</taxon>
        <taxon>Dikarya</taxon>
        <taxon>Ascomycota</taxon>
        <taxon>Pezizomycotina</taxon>
        <taxon>Dothideomycetes</taxon>
        <taxon>Dothideomycetidae</taxon>
        <taxon>Capnodiales</taxon>
        <taxon>Capnodiaceae</taxon>
        <taxon>Polychaeton</taxon>
    </lineage>
</organism>
<protein>
    <submittedName>
        <fullName evidence="4">Kinesin light chain 1</fullName>
    </submittedName>
</protein>
<dbReference type="InterPro" id="IPR011990">
    <property type="entry name" value="TPR-like_helical_dom_sf"/>
</dbReference>
<dbReference type="EMBL" id="MU003804">
    <property type="protein sequence ID" value="KAF2720031.1"/>
    <property type="molecule type" value="Genomic_DNA"/>
</dbReference>
<dbReference type="OrthoDB" id="674604at2759"/>
<evidence type="ECO:0000313" key="4">
    <source>
        <dbReference type="EMBL" id="KAF2720031.1"/>
    </source>
</evidence>
<evidence type="ECO:0000259" key="2">
    <source>
        <dbReference type="Pfam" id="PF00931"/>
    </source>
</evidence>
<comment type="caution">
    <text evidence="4">The sequence shown here is derived from an EMBL/GenBank/DDBJ whole genome shotgun (WGS) entry which is preliminary data.</text>
</comment>
<dbReference type="SUPFAM" id="SSF48452">
    <property type="entry name" value="TPR-like"/>
    <property type="match status" value="1"/>
</dbReference>
<feature type="domain" description="NB-ARC" evidence="2">
    <location>
        <begin position="278"/>
        <end position="429"/>
    </location>
</feature>
<dbReference type="PROSITE" id="PS50005">
    <property type="entry name" value="TPR"/>
    <property type="match status" value="1"/>
</dbReference>
<dbReference type="InterPro" id="IPR019734">
    <property type="entry name" value="TPR_rpt"/>
</dbReference>
<dbReference type="InterPro" id="IPR027417">
    <property type="entry name" value="P-loop_NTPase"/>
</dbReference>
<dbReference type="SMART" id="SM00028">
    <property type="entry name" value="TPR"/>
    <property type="match status" value="2"/>
</dbReference>
<dbReference type="PANTHER" id="PTHR10622">
    <property type="entry name" value="HET DOMAIN-CONTAINING PROTEIN"/>
    <property type="match status" value="1"/>
</dbReference>
<dbReference type="InterPro" id="IPR010730">
    <property type="entry name" value="HET"/>
</dbReference>
<keyword evidence="5" id="KW-1185">Reference proteome</keyword>
<dbReference type="Gene3D" id="1.25.40.10">
    <property type="entry name" value="Tetratricopeptide repeat domain"/>
    <property type="match status" value="1"/>
</dbReference>
<dbReference type="PRINTS" id="PR00364">
    <property type="entry name" value="DISEASERSIST"/>
</dbReference>
<name>A0A9P4UP27_9PEZI</name>
<feature type="repeat" description="TPR" evidence="1">
    <location>
        <begin position="679"/>
        <end position="712"/>
    </location>
</feature>
<sequence length="784" mass="89676">MRLLKRDSAGNITLTQDLSDSERPQFAILSHTWSVLGSLEEVTYDDMISGVGTAKPGYDKIRFCARQARQDGLDHFWIDTCCINKQSDAELSRSLISMFRWYEKAERCYVYLSDVLQTTRQPTMDSDKSWEDDFRVSRWFRRGWTLQELLAPSTVDFFAGNGQKLGTRSSLESEISEITCIPVEALRKRTMSDFTVQERLHWQEGRQTREPEDLVYSLFGVLGVSLPVLYGEGRAKARERLLNEIDASQKGPQCRDFSVPFSLTEVVETHSFVARRSELQEIRRNLSSNGSRQVVVLHGLGGIGKTQLALAYARRRKENYSAIFWLNAKDENAIKSSFVKIARQIYREHPSAIGSANSDPTSRNDLDEVVQAVKDWLSKPMNTRWLMIYDNYDNPQLQEVSDPAALDLLQYLPDAYHGSILITTRSSQVLLGHCIHIKTLDDLQDSLKILEDSSGRGNLSADFGARQLARRLDGLPLALTTAGAYLSQSSISFAKYLEFFERSWAKLQQTSPSLMTYTNGRLFSTWQISFDHVERTNSHAANLLRWWAYFDNQDLWFELLNHCTEEDAQWMRDLTQDELEFQSALLVLCNHGLVEPNPDNLYAIDSHGYSVHACVHSWMDAVLNAEVNESLAISALRCVTSHMTSNDFAIRPLVQRRLLNHATRSFSHIMKHNGKDDLYIEFHHLGNLYSDQGKMAEAEQMYQRALTGKEKAWGPDHTSTLDTVHCLGNLYFDQGKMAEAEQMYQRARQAYSRVSFRAQAWIDYLGKRLLAYQKKNAECVTTKV</sequence>
<dbReference type="GO" id="GO:0043531">
    <property type="term" value="F:ADP binding"/>
    <property type="evidence" value="ECO:0007669"/>
    <property type="project" value="InterPro"/>
</dbReference>
<reference evidence="4" key="1">
    <citation type="journal article" date="2020" name="Stud. Mycol.">
        <title>101 Dothideomycetes genomes: a test case for predicting lifestyles and emergence of pathogens.</title>
        <authorList>
            <person name="Haridas S."/>
            <person name="Albert R."/>
            <person name="Binder M."/>
            <person name="Bloem J."/>
            <person name="Labutti K."/>
            <person name="Salamov A."/>
            <person name="Andreopoulos B."/>
            <person name="Baker S."/>
            <person name="Barry K."/>
            <person name="Bills G."/>
            <person name="Bluhm B."/>
            <person name="Cannon C."/>
            <person name="Castanera R."/>
            <person name="Culley D."/>
            <person name="Daum C."/>
            <person name="Ezra D."/>
            <person name="Gonzalez J."/>
            <person name="Henrissat B."/>
            <person name="Kuo A."/>
            <person name="Liang C."/>
            <person name="Lipzen A."/>
            <person name="Lutzoni F."/>
            <person name="Magnuson J."/>
            <person name="Mondo S."/>
            <person name="Nolan M."/>
            <person name="Ohm R."/>
            <person name="Pangilinan J."/>
            <person name="Park H.-J."/>
            <person name="Ramirez L."/>
            <person name="Alfaro M."/>
            <person name="Sun H."/>
            <person name="Tritt A."/>
            <person name="Yoshinaga Y."/>
            <person name="Zwiers L.-H."/>
            <person name="Turgeon B."/>
            <person name="Goodwin S."/>
            <person name="Spatafora J."/>
            <person name="Crous P."/>
            <person name="Grigoriev I."/>
        </authorList>
    </citation>
    <scope>NUCLEOTIDE SEQUENCE</scope>
    <source>
        <strain evidence="4">CBS 116435</strain>
    </source>
</reference>
<dbReference type="AlphaFoldDB" id="A0A9P4UP27"/>
<dbReference type="Pfam" id="PF00931">
    <property type="entry name" value="NB-ARC"/>
    <property type="match status" value="1"/>
</dbReference>
<evidence type="ECO:0000259" key="3">
    <source>
        <dbReference type="Pfam" id="PF06985"/>
    </source>
</evidence>
<dbReference type="Proteomes" id="UP000799441">
    <property type="component" value="Unassembled WGS sequence"/>
</dbReference>
<evidence type="ECO:0000313" key="5">
    <source>
        <dbReference type="Proteomes" id="UP000799441"/>
    </source>
</evidence>
<dbReference type="Pfam" id="PF13424">
    <property type="entry name" value="TPR_12"/>
    <property type="match status" value="1"/>
</dbReference>
<accession>A0A9P4UP27</accession>
<dbReference type="SUPFAM" id="SSF52540">
    <property type="entry name" value="P-loop containing nucleoside triphosphate hydrolases"/>
    <property type="match status" value="1"/>
</dbReference>
<dbReference type="Pfam" id="PF06985">
    <property type="entry name" value="HET"/>
    <property type="match status" value="1"/>
</dbReference>
<gene>
    <name evidence="4" type="ORF">K431DRAFT_102758</name>
</gene>
<dbReference type="Gene3D" id="3.40.50.300">
    <property type="entry name" value="P-loop containing nucleotide triphosphate hydrolases"/>
    <property type="match status" value="1"/>
</dbReference>
<dbReference type="PANTHER" id="PTHR10622:SF11">
    <property type="entry name" value="HET-DOMAIN-CONTAINING PROTEIN"/>
    <property type="match status" value="1"/>
</dbReference>
<evidence type="ECO:0000256" key="1">
    <source>
        <dbReference type="PROSITE-ProRule" id="PRU00339"/>
    </source>
</evidence>
<feature type="domain" description="Heterokaryon incompatibility" evidence="3">
    <location>
        <begin position="26"/>
        <end position="148"/>
    </location>
</feature>
<dbReference type="InterPro" id="IPR002182">
    <property type="entry name" value="NB-ARC"/>
</dbReference>